<feature type="non-terminal residue" evidence="7">
    <location>
        <position position="1"/>
    </location>
</feature>
<dbReference type="GO" id="GO:0004860">
    <property type="term" value="F:protein kinase inhibitor activity"/>
    <property type="evidence" value="ECO:0007669"/>
    <property type="project" value="TreeGrafter"/>
</dbReference>
<dbReference type="PANTHER" id="PTHR19423:SF8">
    <property type="entry name" value="SH3 DOMAIN-BINDING PROTEIN 5-LIKE"/>
    <property type="match status" value="1"/>
</dbReference>
<comment type="similarity">
    <text evidence="1 4">Belongs to the SH3BP5 family.</text>
</comment>
<keyword evidence="2 4" id="KW-0344">Guanine-nucleotide releasing factor</keyword>
<dbReference type="AlphaFoldDB" id="A0A7K6PAT8"/>
<keyword evidence="8" id="KW-1185">Reference proteome</keyword>
<feature type="coiled-coil region" evidence="5">
    <location>
        <begin position="55"/>
        <end position="89"/>
    </location>
</feature>
<sequence>LAAPSRISGNSLQSLPIPAPFLPRFPGISAKPRPIPGGFSPFPRNSRPFPGILPLQEHKSRVNSLESAVSQAKLRYSVALRNLEQISEELHARRFQRILRKRRRENPLGAEGGPGSAGIAAIPEVWDSQSVPSLRSSASELPKLDSLEPLGAGAAGIPGIPGIPGTELGEGRRRQRRSLSV</sequence>
<comment type="domain">
    <text evidence="4">The N-terminal half of the protein mediates interaction with RAB11A and functions as guanine nucleotide exchange factor. Four long alpha-helices (interrupted by a central kink) assemble into coiled coils, giving rise to a 'V' shape.</text>
</comment>
<comment type="function">
    <text evidence="4">Functions as guanine nucleotide exchange factor (GEF) for RAB11A.</text>
</comment>
<accession>A0A7K6PAT8</accession>
<evidence type="ECO:0000256" key="3">
    <source>
        <dbReference type="ARBA" id="ARBA00023054"/>
    </source>
</evidence>
<dbReference type="InterPro" id="IPR007940">
    <property type="entry name" value="SH3BP5"/>
</dbReference>
<dbReference type="PANTHER" id="PTHR19423">
    <property type="entry name" value="SH3 DOMAIN-BINDING PROTEIN 5"/>
    <property type="match status" value="1"/>
</dbReference>
<protein>
    <recommendedName>
        <fullName evidence="4">SH3 domain-binding protein 5</fullName>
        <shortName evidence="4">SH3BP-5</shortName>
    </recommendedName>
</protein>
<feature type="non-terminal residue" evidence="7">
    <location>
        <position position="181"/>
    </location>
</feature>
<evidence type="ECO:0000313" key="8">
    <source>
        <dbReference type="Proteomes" id="UP000542689"/>
    </source>
</evidence>
<dbReference type="GO" id="GO:0005737">
    <property type="term" value="C:cytoplasm"/>
    <property type="evidence" value="ECO:0007669"/>
    <property type="project" value="UniProtKB-SubCell"/>
</dbReference>
<feature type="compositionally biased region" description="Low complexity" evidence="6">
    <location>
        <begin position="147"/>
        <end position="167"/>
    </location>
</feature>
<keyword evidence="3 4" id="KW-0175">Coiled coil</keyword>
<feature type="region of interest" description="Disordered" evidence="6">
    <location>
        <begin position="145"/>
        <end position="181"/>
    </location>
</feature>
<evidence type="ECO:0000256" key="5">
    <source>
        <dbReference type="SAM" id="Coils"/>
    </source>
</evidence>
<evidence type="ECO:0000313" key="7">
    <source>
        <dbReference type="EMBL" id="NWW58423.1"/>
    </source>
</evidence>
<dbReference type="GO" id="GO:0017124">
    <property type="term" value="F:SH3 domain binding"/>
    <property type="evidence" value="ECO:0007669"/>
    <property type="project" value="UniProtKB-UniRule"/>
</dbReference>
<dbReference type="Pfam" id="PF05276">
    <property type="entry name" value="SH3BP5"/>
    <property type="match status" value="1"/>
</dbReference>
<dbReference type="GO" id="GO:0035556">
    <property type="term" value="P:intracellular signal transduction"/>
    <property type="evidence" value="ECO:0007669"/>
    <property type="project" value="UniProtKB-UniRule"/>
</dbReference>
<comment type="subunit">
    <text evidence="4">Interacts with GDP-bound and nucleotide-free forms of RAB11A.</text>
</comment>
<evidence type="ECO:0000256" key="6">
    <source>
        <dbReference type="SAM" id="MobiDB-lite"/>
    </source>
</evidence>
<comment type="subcellular location">
    <subcellularLocation>
        <location evidence="4">Cytoplasm</location>
    </subcellularLocation>
    <text evidence="4">Colocalizes with RAB11A on cytoplasmic vesicle membranes.</text>
</comment>
<name>A0A7K6PAT8_9CORV</name>
<dbReference type="EMBL" id="VZRS01003397">
    <property type="protein sequence ID" value="NWW58423.1"/>
    <property type="molecule type" value="Genomic_DNA"/>
</dbReference>
<evidence type="ECO:0000256" key="1">
    <source>
        <dbReference type="ARBA" id="ARBA00007796"/>
    </source>
</evidence>
<dbReference type="Proteomes" id="UP000542689">
    <property type="component" value="Unassembled WGS sequence"/>
</dbReference>
<evidence type="ECO:0000256" key="4">
    <source>
        <dbReference type="RuleBase" id="RU369054"/>
    </source>
</evidence>
<dbReference type="GO" id="GO:0005085">
    <property type="term" value="F:guanyl-nucleotide exchange factor activity"/>
    <property type="evidence" value="ECO:0007669"/>
    <property type="project" value="UniProtKB-UniRule"/>
</dbReference>
<keyword evidence="4" id="KW-0963">Cytoplasm</keyword>
<reference evidence="7 8" key="1">
    <citation type="submission" date="2019-09" db="EMBL/GenBank/DDBJ databases">
        <title>Bird 10,000 Genomes (B10K) Project - Family phase.</title>
        <authorList>
            <person name="Zhang G."/>
        </authorList>
    </citation>
    <scope>NUCLEOTIDE SEQUENCE [LARGE SCALE GENOMIC DNA]</scope>
    <source>
        <strain evidence="7">B10K-DU-029-41</strain>
        <tissue evidence="7">Liver</tissue>
    </source>
</reference>
<evidence type="ECO:0000256" key="2">
    <source>
        <dbReference type="ARBA" id="ARBA00022658"/>
    </source>
</evidence>
<proteinExistence type="inferred from homology"/>
<comment type="caution">
    <text evidence="7">The sequence shown here is derived from an EMBL/GenBank/DDBJ whole genome shotgun (WGS) entry which is preliminary data.</text>
</comment>
<organism evidence="7 8">
    <name type="scientific">Ifrita kowaldi</name>
    <name type="common">blue-capped ifrita</name>
    <dbReference type="NCBI Taxonomy" id="461245"/>
    <lineage>
        <taxon>Eukaryota</taxon>
        <taxon>Metazoa</taxon>
        <taxon>Chordata</taxon>
        <taxon>Craniata</taxon>
        <taxon>Vertebrata</taxon>
        <taxon>Euteleostomi</taxon>
        <taxon>Archelosauria</taxon>
        <taxon>Archosauria</taxon>
        <taxon>Dinosauria</taxon>
        <taxon>Saurischia</taxon>
        <taxon>Theropoda</taxon>
        <taxon>Coelurosauria</taxon>
        <taxon>Aves</taxon>
        <taxon>Neognathae</taxon>
        <taxon>Neoaves</taxon>
        <taxon>Telluraves</taxon>
        <taxon>Australaves</taxon>
        <taxon>Passeriformes</taxon>
        <taxon>Corvoidea</taxon>
        <taxon>Cinclosomatidae</taxon>
        <taxon>Ifrita</taxon>
    </lineage>
</organism>
<gene>
    <name evidence="7" type="primary">Sh3bp5l</name>
    <name evidence="7" type="ORF">IFRKOW_R15719</name>
</gene>